<dbReference type="AlphaFoldDB" id="A0A9X0D0V7"/>
<dbReference type="Proteomes" id="UP001163046">
    <property type="component" value="Unassembled WGS sequence"/>
</dbReference>
<reference evidence="2" key="1">
    <citation type="submission" date="2023-01" db="EMBL/GenBank/DDBJ databases">
        <title>Genome assembly of the deep-sea coral Lophelia pertusa.</title>
        <authorList>
            <person name="Herrera S."/>
            <person name="Cordes E."/>
        </authorList>
    </citation>
    <scope>NUCLEOTIDE SEQUENCE</scope>
    <source>
        <strain evidence="2">USNM1676648</strain>
        <tissue evidence="2">Polyp</tissue>
    </source>
</reference>
<protein>
    <submittedName>
        <fullName evidence="2">Uncharacterized protein</fullName>
    </submittedName>
</protein>
<evidence type="ECO:0000313" key="3">
    <source>
        <dbReference type="Proteomes" id="UP001163046"/>
    </source>
</evidence>
<sequence>MLAMGRHTSNTLYIPLLLWLVALATLDRNSNPVSAETDPCAATCQATILTPCILKCDNATALLECQQKCHEKFNKCVADCQAKRKDKVKSKKN</sequence>
<proteinExistence type="predicted"/>
<dbReference type="EMBL" id="MU825907">
    <property type="protein sequence ID" value="KAJ7383067.1"/>
    <property type="molecule type" value="Genomic_DNA"/>
</dbReference>
<evidence type="ECO:0000256" key="1">
    <source>
        <dbReference type="SAM" id="SignalP"/>
    </source>
</evidence>
<evidence type="ECO:0000313" key="2">
    <source>
        <dbReference type="EMBL" id="KAJ7383067.1"/>
    </source>
</evidence>
<keyword evidence="1" id="KW-0732">Signal</keyword>
<gene>
    <name evidence="2" type="ORF">OS493_030954</name>
</gene>
<feature type="chain" id="PRO_5040873360" evidence="1">
    <location>
        <begin position="36"/>
        <end position="93"/>
    </location>
</feature>
<name>A0A9X0D0V7_9CNID</name>
<accession>A0A9X0D0V7</accession>
<keyword evidence="3" id="KW-1185">Reference proteome</keyword>
<feature type="signal peptide" evidence="1">
    <location>
        <begin position="1"/>
        <end position="35"/>
    </location>
</feature>
<comment type="caution">
    <text evidence="2">The sequence shown here is derived from an EMBL/GenBank/DDBJ whole genome shotgun (WGS) entry which is preliminary data.</text>
</comment>
<organism evidence="2 3">
    <name type="scientific">Desmophyllum pertusum</name>
    <dbReference type="NCBI Taxonomy" id="174260"/>
    <lineage>
        <taxon>Eukaryota</taxon>
        <taxon>Metazoa</taxon>
        <taxon>Cnidaria</taxon>
        <taxon>Anthozoa</taxon>
        <taxon>Hexacorallia</taxon>
        <taxon>Scleractinia</taxon>
        <taxon>Caryophylliina</taxon>
        <taxon>Caryophylliidae</taxon>
        <taxon>Desmophyllum</taxon>
    </lineage>
</organism>